<dbReference type="SUPFAM" id="SSF55979">
    <property type="entry name" value="DNA clamp"/>
    <property type="match status" value="3"/>
</dbReference>
<dbReference type="SMART" id="SM00480">
    <property type="entry name" value="POL3Bc"/>
    <property type="match status" value="1"/>
</dbReference>
<dbReference type="Gene3D" id="3.70.10.10">
    <property type="match status" value="1"/>
</dbReference>
<dbReference type="GO" id="GO:0009360">
    <property type="term" value="C:DNA polymerase III complex"/>
    <property type="evidence" value="ECO:0007669"/>
    <property type="project" value="InterPro"/>
</dbReference>
<evidence type="ECO:0000259" key="13">
    <source>
        <dbReference type="Pfam" id="PF02768"/>
    </source>
</evidence>
<dbReference type="Proteomes" id="UP000183504">
    <property type="component" value="Unassembled WGS sequence"/>
</dbReference>
<evidence type="ECO:0000313" key="14">
    <source>
        <dbReference type="EMBL" id="CEL89347.1"/>
    </source>
</evidence>
<evidence type="ECO:0000256" key="1">
    <source>
        <dbReference type="ARBA" id="ARBA00004496"/>
    </source>
</evidence>
<evidence type="ECO:0000256" key="8">
    <source>
        <dbReference type="ARBA" id="ARBA00022932"/>
    </source>
</evidence>
<dbReference type="GO" id="GO:0008408">
    <property type="term" value="F:3'-5' exonuclease activity"/>
    <property type="evidence" value="ECO:0007669"/>
    <property type="project" value="InterPro"/>
</dbReference>
<comment type="similarity">
    <text evidence="2 10">Belongs to the beta sliding clamp family.</text>
</comment>
<evidence type="ECO:0000256" key="6">
    <source>
        <dbReference type="ARBA" id="ARBA00022695"/>
    </source>
</evidence>
<dbReference type="AlphaFoldDB" id="A0A0B7GMS1"/>
<dbReference type="GO" id="GO:0005737">
    <property type="term" value="C:cytoplasm"/>
    <property type="evidence" value="ECO:0007669"/>
    <property type="project" value="UniProtKB-SubCell"/>
</dbReference>
<comment type="function">
    <text evidence="10">Confers DNA tethering and processivity to DNA polymerases and other proteins. Acts as a clamp, forming a ring around DNA (a reaction catalyzed by the clamp-loading complex) which diffuses in an ATP-independent manner freely and bidirectionally along dsDNA. Initially characterized for its ability to contact the catalytic subunit of DNA polymerase III (Pol III), a complex, multichain enzyme responsible for most of the replicative synthesis in bacteria; Pol III exhibits 3'-5' exonuclease proofreading activity. The beta chain is required for initiation of replication as well as for processivity of DNA replication.</text>
</comment>
<dbReference type="RefSeq" id="WP_072073208.1">
    <property type="nucleotide sequence ID" value="NZ_CDMW01000001.1"/>
</dbReference>
<evidence type="ECO:0000313" key="15">
    <source>
        <dbReference type="Proteomes" id="UP000183504"/>
    </source>
</evidence>
<evidence type="ECO:0000256" key="9">
    <source>
        <dbReference type="ARBA" id="ARBA00023125"/>
    </source>
</evidence>
<dbReference type="InterPro" id="IPR046938">
    <property type="entry name" value="DNA_clamp_sf"/>
</dbReference>
<proteinExistence type="inferred from homology"/>
<evidence type="ECO:0000259" key="12">
    <source>
        <dbReference type="Pfam" id="PF02767"/>
    </source>
</evidence>
<reference evidence="14 15" key="1">
    <citation type="submission" date="2015-01" db="EMBL/GenBank/DDBJ databases">
        <authorList>
            <person name="Pelicic Vladimir"/>
        </authorList>
    </citation>
    <scope>NUCLEOTIDE SEQUENCE [LARGE SCALE GENOMIC DNA]</scope>
    <source>
        <strain evidence="14 15">2908</strain>
    </source>
</reference>
<evidence type="ECO:0000256" key="10">
    <source>
        <dbReference type="PIRNR" id="PIRNR000804"/>
    </source>
</evidence>
<evidence type="ECO:0000256" key="7">
    <source>
        <dbReference type="ARBA" id="ARBA00022705"/>
    </source>
</evidence>
<keyword evidence="9" id="KW-0238">DNA-binding</keyword>
<dbReference type="GO" id="GO:0006271">
    <property type="term" value="P:DNA strand elongation involved in DNA replication"/>
    <property type="evidence" value="ECO:0007669"/>
    <property type="project" value="TreeGrafter"/>
</dbReference>
<keyword evidence="7 10" id="KW-0235">DNA replication</keyword>
<evidence type="ECO:0000256" key="5">
    <source>
        <dbReference type="ARBA" id="ARBA00022679"/>
    </source>
</evidence>
<dbReference type="PANTHER" id="PTHR30478">
    <property type="entry name" value="DNA POLYMERASE III SUBUNIT BETA"/>
    <property type="match status" value="1"/>
</dbReference>
<sequence length="378" mass="41889">MIHFSINKNLFLQALNTTKRAISHKNAIPILSTVKIDVTKEGITLIGSNGQVSIENFISTQNENAGLLVNSTGSILLEATFFINVVSSLPDIILDFKEIEQKQIVLTSGKSEITLKGKDADQYPRIQEISASNPLVLETKILKNVINETAFAASVQESRPILTGVHFVLTDNRSLKTVATDSHRMSQKKITLEKNGDNFDVVIPSRSLREFTTVFTDEIETVEVFFANNQILFRSENISFYTRLLEGNYPDTDRLIPTEFTSVLTFNTSDLRAAMERARLLSNATQNGTVKLEIAGGIVSAHVNSPEVGRVNEEIDTESVTGEDLTISFNPTYLIDALKAIDSEKVTISFISSVRPFTLVPSEDTENFIQLITPVRTN</sequence>
<feature type="domain" description="DNA polymerase III beta sliding clamp N-terminal" evidence="11">
    <location>
        <begin position="3"/>
        <end position="126"/>
    </location>
</feature>
<protein>
    <recommendedName>
        <fullName evidence="3 10">Beta sliding clamp</fullName>
    </recommendedName>
</protein>
<dbReference type="InterPro" id="IPR022634">
    <property type="entry name" value="DNA_polIII_beta_N"/>
</dbReference>
<comment type="subunit">
    <text evidence="10">Forms a ring-shaped head-to-tail homodimer around DNA.</text>
</comment>
<name>A0A0B7GMS1_STRSA</name>
<dbReference type="Pfam" id="PF02767">
    <property type="entry name" value="DNA_pol3_beta_2"/>
    <property type="match status" value="1"/>
</dbReference>
<dbReference type="CDD" id="cd00140">
    <property type="entry name" value="beta_clamp"/>
    <property type="match status" value="1"/>
</dbReference>
<keyword evidence="4 10" id="KW-0963">Cytoplasm</keyword>
<dbReference type="GO" id="GO:0003677">
    <property type="term" value="F:DNA binding"/>
    <property type="evidence" value="ECO:0007669"/>
    <property type="project" value="UniProtKB-UniRule"/>
</dbReference>
<gene>
    <name evidence="14" type="primary">dnaN</name>
    <name evidence="14" type="ORF">SSV_0002</name>
</gene>
<feature type="domain" description="DNA polymerase III beta sliding clamp central" evidence="12">
    <location>
        <begin position="137"/>
        <end position="251"/>
    </location>
</feature>
<dbReference type="InterPro" id="IPR022637">
    <property type="entry name" value="DNA_polIII_beta_cen"/>
</dbReference>
<organism evidence="14 15">
    <name type="scientific">Streptococcus sanguinis</name>
    <dbReference type="NCBI Taxonomy" id="1305"/>
    <lineage>
        <taxon>Bacteria</taxon>
        <taxon>Bacillati</taxon>
        <taxon>Bacillota</taxon>
        <taxon>Bacilli</taxon>
        <taxon>Lactobacillales</taxon>
        <taxon>Streptococcaceae</taxon>
        <taxon>Streptococcus</taxon>
    </lineage>
</organism>
<accession>A0A0B7GMS1</accession>
<keyword evidence="5 10" id="KW-0808">Transferase</keyword>
<feature type="domain" description="DNA polymerase III beta sliding clamp C-terminal" evidence="13">
    <location>
        <begin position="254"/>
        <end position="375"/>
    </location>
</feature>
<dbReference type="PANTHER" id="PTHR30478:SF0">
    <property type="entry name" value="BETA SLIDING CLAMP"/>
    <property type="match status" value="1"/>
</dbReference>
<keyword evidence="8 10" id="KW-0239">DNA-directed DNA polymerase</keyword>
<dbReference type="Gene3D" id="3.10.150.10">
    <property type="entry name" value="DNA Polymerase III, subunit A, domain 2"/>
    <property type="match status" value="1"/>
</dbReference>
<dbReference type="Pfam" id="PF02768">
    <property type="entry name" value="DNA_pol3_beta_3"/>
    <property type="match status" value="1"/>
</dbReference>
<dbReference type="InterPro" id="IPR022635">
    <property type="entry name" value="DNA_polIII_beta_C"/>
</dbReference>
<dbReference type="GO" id="GO:0003887">
    <property type="term" value="F:DNA-directed DNA polymerase activity"/>
    <property type="evidence" value="ECO:0007669"/>
    <property type="project" value="UniProtKB-UniRule"/>
</dbReference>
<evidence type="ECO:0000256" key="4">
    <source>
        <dbReference type="ARBA" id="ARBA00022490"/>
    </source>
</evidence>
<dbReference type="EMBL" id="CDMW01000001">
    <property type="protein sequence ID" value="CEL89347.1"/>
    <property type="molecule type" value="Genomic_DNA"/>
</dbReference>
<dbReference type="PIRSF" id="PIRSF000804">
    <property type="entry name" value="DNA_pol_III_b"/>
    <property type="match status" value="1"/>
</dbReference>
<keyword evidence="6 10" id="KW-0548">Nucleotidyltransferase</keyword>
<evidence type="ECO:0000259" key="11">
    <source>
        <dbReference type="Pfam" id="PF00712"/>
    </source>
</evidence>
<dbReference type="InterPro" id="IPR001001">
    <property type="entry name" value="DNA_polIII_beta"/>
</dbReference>
<dbReference type="NCBIfam" id="TIGR00663">
    <property type="entry name" value="dnan"/>
    <property type="match status" value="1"/>
</dbReference>
<evidence type="ECO:0000256" key="2">
    <source>
        <dbReference type="ARBA" id="ARBA00010752"/>
    </source>
</evidence>
<comment type="subcellular location">
    <subcellularLocation>
        <location evidence="1 10">Cytoplasm</location>
    </subcellularLocation>
</comment>
<evidence type="ECO:0000256" key="3">
    <source>
        <dbReference type="ARBA" id="ARBA00021035"/>
    </source>
</evidence>
<dbReference type="Pfam" id="PF00712">
    <property type="entry name" value="DNA_pol3_beta"/>
    <property type="match status" value="1"/>
</dbReference>